<keyword evidence="2" id="KW-0812">Transmembrane</keyword>
<feature type="region of interest" description="Disordered" evidence="1">
    <location>
        <begin position="1"/>
        <end position="35"/>
    </location>
</feature>
<evidence type="ECO:0000256" key="2">
    <source>
        <dbReference type="SAM" id="Phobius"/>
    </source>
</evidence>
<evidence type="ECO:0000256" key="1">
    <source>
        <dbReference type="SAM" id="MobiDB-lite"/>
    </source>
</evidence>
<keyword evidence="2" id="KW-1133">Transmembrane helix</keyword>
<accession>A0ABQ5K5H3</accession>
<sequence>SPVHSYQTSESKDYPCSSSSSKILNEHPSRNQSDHDGHVHRLFLLFARMLFFMVICSSICMT</sequence>
<organism evidence="3 4">
    <name type="scientific">Aduncisulcus paluster</name>
    <dbReference type="NCBI Taxonomy" id="2918883"/>
    <lineage>
        <taxon>Eukaryota</taxon>
        <taxon>Metamonada</taxon>
        <taxon>Carpediemonas-like organisms</taxon>
        <taxon>Aduncisulcus</taxon>
    </lineage>
</organism>
<dbReference type="EMBL" id="BQXS01000064">
    <property type="protein sequence ID" value="GKT27816.1"/>
    <property type="molecule type" value="Genomic_DNA"/>
</dbReference>
<feature type="transmembrane region" description="Helical" evidence="2">
    <location>
        <begin position="42"/>
        <end position="61"/>
    </location>
</feature>
<proteinExistence type="predicted"/>
<dbReference type="Proteomes" id="UP001057375">
    <property type="component" value="Unassembled WGS sequence"/>
</dbReference>
<protein>
    <submittedName>
        <fullName evidence="3">Uncharacterized protein</fullName>
    </submittedName>
</protein>
<feature type="non-terminal residue" evidence="3">
    <location>
        <position position="1"/>
    </location>
</feature>
<evidence type="ECO:0000313" key="3">
    <source>
        <dbReference type="EMBL" id="GKT27816.1"/>
    </source>
</evidence>
<feature type="compositionally biased region" description="Basic and acidic residues" evidence="1">
    <location>
        <begin position="24"/>
        <end position="35"/>
    </location>
</feature>
<reference evidence="3" key="1">
    <citation type="submission" date="2022-03" db="EMBL/GenBank/DDBJ databases">
        <title>Draft genome sequence of Aduncisulcus paluster, a free-living microaerophilic Fornicata.</title>
        <authorList>
            <person name="Yuyama I."/>
            <person name="Kume K."/>
            <person name="Tamura T."/>
            <person name="Inagaki Y."/>
            <person name="Hashimoto T."/>
        </authorList>
    </citation>
    <scope>NUCLEOTIDE SEQUENCE</scope>
    <source>
        <strain evidence="3">NY0171</strain>
    </source>
</reference>
<comment type="caution">
    <text evidence="3">The sequence shown here is derived from an EMBL/GenBank/DDBJ whole genome shotgun (WGS) entry which is preliminary data.</text>
</comment>
<keyword evidence="2" id="KW-0472">Membrane</keyword>
<gene>
    <name evidence="3" type="ORF">ADUPG1_000204</name>
</gene>
<keyword evidence="4" id="KW-1185">Reference proteome</keyword>
<name>A0ABQ5K5H3_9EUKA</name>
<evidence type="ECO:0000313" key="4">
    <source>
        <dbReference type="Proteomes" id="UP001057375"/>
    </source>
</evidence>